<evidence type="ECO:0000256" key="1">
    <source>
        <dbReference type="SAM" id="MobiDB-lite"/>
    </source>
</evidence>
<proteinExistence type="predicted"/>
<protein>
    <submittedName>
        <fullName evidence="2">Uncharacterized protein</fullName>
    </submittedName>
</protein>
<reference evidence="3" key="1">
    <citation type="journal article" date="2019" name="Int. J. Syst. Evol. Microbiol.">
        <title>The Global Catalogue of Microorganisms (GCM) 10K type strain sequencing project: providing services to taxonomists for standard genome sequencing and annotation.</title>
        <authorList>
            <consortium name="The Broad Institute Genomics Platform"/>
            <consortium name="The Broad Institute Genome Sequencing Center for Infectious Disease"/>
            <person name="Wu L."/>
            <person name="Ma J."/>
        </authorList>
    </citation>
    <scope>NUCLEOTIDE SEQUENCE [LARGE SCALE GENOMIC DNA]</scope>
    <source>
        <strain evidence="3">JCM 6833</strain>
    </source>
</reference>
<accession>A0ABP6CVR3</accession>
<feature type="compositionally biased region" description="Basic and acidic residues" evidence="1">
    <location>
        <begin position="157"/>
        <end position="169"/>
    </location>
</feature>
<dbReference type="Proteomes" id="UP001501509">
    <property type="component" value="Unassembled WGS sequence"/>
</dbReference>
<sequence>MSWGEVGDHEGYSRVVFVDGRVGQGSLGLLMRSPTGGVMARALDAEGRPHGTSEIRDGRIAIGCRAACVCGWQGPLREKTDGDEAADRWGQLPDDVDDALFWQWQEHVRSVALASVGDLAAKAAGIAKRLTAAVLEARLAGSSWSDLGAAASISRQSAHERWSEQDKAPRVAGAGRGRRRSAKS</sequence>
<gene>
    <name evidence="2" type="ORF">GCM10010411_75390</name>
</gene>
<keyword evidence="3" id="KW-1185">Reference proteome</keyword>
<feature type="region of interest" description="Disordered" evidence="1">
    <location>
        <begin position="155"/>
        <end position="184"/>
    </location>
</feature>
<name>A0ABP6CVR3_9ACTN</name>
<comment type="caution">
    <text evidence="2">The sequence shown here is derived from an EMBL/GenBank/DDBJ whole genome shotgun (WGS) entry which is preliminary data.</text>
</comment>
<evidence type="ECO:0000313" key="2">
    <source>
        <dbReference type="EMBL" id="GAA2627229.1"/>
    </source>
</evidence>
<dbReference type="EMBL" id="BAAATD010000013">
    <property type="protein sequence ID" value="GAA2627229.1"/>
    <property type="molecule type" value="Genomic_DNA"/>
</dbReference>
<evidence type="ECO:0000313" key="3">
    <source>
        <dbReference type="Proteomes" id="UP001501509"/>
    </source>
</evidence>
<organism evidence="2 3">
    <name type="scientific">Actinomadura fulvescens</name>
    <dbReference type="NCBI Taxonomy" id="46160"/>
    <lineage>
        <taxon>Bacteria</taxon>
        <taxon>Bacillati</taxon>
        <taxon>Actinomycetota</taxon>
        <taxon>Actinomycetes</taxon>
        <taxon>Streptosporangiales</taxon>
        <taxon>Thermomonosporaceae</taxon>
        <taxon>Actinomadura</taxon>
    </lineage>
</organism>